<dbReference type="Gene3D" id="3.30.390.50">
    <property type="entry name" value="CO dehydrogenase flavoprotein, C-terminal domain"/>
    <property type="match status" value="1"/>
</dbReference>
<comment type="caution">
    <text evidence="4">The sequence shown here is derived from an EMBL/GenBank/DDBJ whole genome shotgun (WGS) entry which is preliminary data.</text>
</comment>
<dbReference type="InterPro" id="IPR004562">
    <property type="entry name" value="LipoylTrfase_LipoateP_Ligase"/>
</dbReference>
<protein>
    <recommendedName>
        <fullName evidence="3">BPL/LPL catalytic domain-containing protein</fullName>
    </recommendedName>
</protein>
<gene>
    <name evidence="4" type="ORF">RN001_015669</name>
</gene>
<dbReference type="PANTHER" id="PTHR12561">
    <property type="entry name" value="LIPOATE-PROTEIN LIGASE"/>
    <property type="match status" value="1"/>
</dbReference>
<comment type="pathway">
    <text evidence="1">Protein modification; protein lipoylation via exogenous pathway; protein N(6)-(lipoyl)lysine from lipoate: step 2/2.</text>
</comment>
<dbReference type="PANTHER" id="PTHR12561:SF3">
    <property type="entry name" value="LIPOYLTRANSFERASE 1, MITOCHONDRIAL"/>
    <property type="match status" value="1"/>
</dbReference>
<dbReference type="GO" id="GO:0017118">
    <property type="term" value="F:lipoyltransferase activity"/>
    <property type="evidence" value="ECO:0007669"/>
    <property type="project" value="TreeGrafter"/>
</dbReference>
<comment type="similarity">
    <text evidence="2">Belongs to the LplA family.</text>
</comment>
<sequence length="392" mass="44150">MALVAASKIHNFAQIGLRTLTTKTANVKKTVFISQSTDIFTNLAFEEWLYRNWNFTNQQILVLWRNDPCVIIGRHQNPWVETNVSHLPFITDSGVQLARRCSGGGTFYQDQGNVNATFFTTNYRSNHKHNLEVIIRAIFREYGLKLDISPKENLCLRNSKVSVSAARMGPLNAYHQCALSVNVDKMNLNRALRKFNSGVKSNAPRSTKSKILNLCEENPKINVKGLLSAIGWEYMRTPVNSLKDGGKYLANLQNGFQMVNPTEQWFPGLNAIRENLCSWDWCYGKTPKFTITKFFPVPDQFTNSYNGISGDLSIRMVVEQGRVTDVSLYVPQGLSNSGLSGEANVITSLKNHKFTEDALNSFEWSLCGCDSNLGDDKDKFISECVRQVMTSV</sequence>
<dbReference type="Gene3D" id="3.30.930.10">
    <property type="entry name" value="Bira Bifunctional Protein, Domain 2"/>
    <property type="match status" value="1"/>
</dbReference>
<dbReference type="Proteomes" id="UP001353858">
    <property type="component" value="Unassembled WGS sequence"/>
</dbReference>
<dbReference type="CDD" id="cd16443">
    <property type="entry name" value="LplA"/>
    <property type="match status" value="1"/>
</dbReference>
<name>A0AAN7SMR4_9COLE</name>
<dbReference type="GO" id="GO:0005739">
    <property type="term" value="C:mitochondrion"/>
    <property type="evidence" value="ECO:0007669"/>
    <property type="project" value="TreeGrafter"/>
</dbReference>
<dbReference type="InterPro" id="IPR004143">
    <property type="entry name" value="BPL_LPL_catalytic"/>
</dbReference>
<evidence type="ECO:0000313" key="4">
    <source>
        <dbReference type="EMBL" id="KAK4871545.1"/>
    </source>
</evidence>
<dbReference type="InterPro" id="IPR045864">
    <property type="entry name" value="aa-tRNA-synth_II/BPL/LPL"/>
</dbReference>
<keyword evidence="5" id="KW-1185">Reference proteome</keyword>
<proteinExistence type="inferred from homology"/>
<dbReference type="Pfam" id="PF21948">
    <property type="entry name" value="LplA-B_cat"/>
    <property type="match status" value="1"/>
</dbReference>
<evidence type="ECO:0000256" key="1">
    <source>
        <dbReference type="ARBA" id="ARBA00005085"/>
    </source>
</evidence>
<dbReference type="PROSITE" id="PS51733">
    <property type="entry name" value="BPL_LPL_CATALYTIC"/>
    <property type="match status" value="1"/>
</dbReference>
<organism evidence="4 5">
    <name type="scientific">Aquatica leii</name>
    <dbReference type="NCBI Taxonomy" id="1421715"/>
    <lineage>
        <taxon>Eukaryota</taxon>
        <taxon>Metazoa</taxon>
        <taxon>Ecdysozoa</taxon>
        <taxon>Arthropoda</taxon>
        <taxon>Hexapoda</taxon>
        <taxon>Insecta</taxon>
        <taxon>Pterygota</taxon>
        <taxon>Neoptera</taxon>
        <taxon>Endopterygota</taxon>
        <taxon>Coleoptera</taxon>
        <taxon>Polyphaga</taxon>
        <taxon>Elateriformia</taxon>
        <taxon>Elateroidea</taxon>
        <taxon>Lampyridae</taxon>
        <taxon>Luciolinae</taxon>
        <taxon>Aquatica</taxon>
    </lineage>
</organism>
<dbReference type="SUPFAM" id="SSF55681">
    <property type="entry name" value="Class II aaRS and biotin synthetases"/>
    <property type="match status" value="1"/>
</dbReference>
<evidence type="ECO:0000259" key="3">
    <source>
        <dbReference type="PROSITE" id="PS51733"/>
    </source>
</evidence>
<reference evidence="5" key="1">
    <citation type="submission" date="2023-01" db="EMBL/GenBank/DDBJ databases">
        <title>Key to firefly adult light organ development and bioluminescence: homeobox transcription factors regulate luciferase expression and transportation to peroxisome.</title>
        <authorList>
            <person name="Fu X."/>
        </authorList>
    </citation>
    <scope>NUCLEOTIDE SEQUENCE [LARGE SCALE GENOMIC DNA]</scope>
</reference>
<evidence type="ECO:0000313" key="5">
    <source>
        <dbReference type="Proteomes" id="UP001353858"/>
    </source>
</evidence>
<dbReference type="AlphaFoldDB" id="A0AAN7SMR4"/>
<evidence type="ECO:0000256" key="2">
    <source>
        <dbReference type="ARBA" id="ARBA00008242"/>
    </source>
</evidence>
<dbReference type="GO" id="GO:0009249">
    <property type="term" value="P:protein lipoylation"/>
    <property type="evidence" value="ECO:0007669"/>
    <property type="project" value="InterPro"/>
</dbReference>
<accession>A0AAN7SMR4</accession>
<feature type="domain" description="BPL/LPL catalytic" evidence="3">
    <location>
        <begin position="55"/>
        <end position="242"/>
    </location>
</feature>
<dbReference type="EMBL" id="JARPUR010000008">
    <property type="protein sequence ID" value="KAK4871545.1"/>
    <property type="molecule type" value="Genomic_DNA"/>
</dbReference>